<evidence type="ECO:0000256" key="1">
    <source>
        <dbReference type="SAM" id="MobiDB-lite"/>
    </source>
</evidence>
<dbReference type="AlphaFoldDB" id="A0A7G9RIM2"/>
<feature type="region of interest" description="Disordered" evidence="1">
    <location>
        <begin position="22"/>
        <end position="57"/>
    </location>
</feature>
<evidence type="ECO:0000313" key="2">
    <source>
        <dbReference type="EMBL" id="QNN55447.1"/>
    </source>
</evidence>
<dbReference type="EMBL" id="CP060714">
    <property type="protein sequence ID" value="QNN55447.1"/>
    <property type="molecule type" value="Genomic_DNA"/>
</dbReference>
<name>A0A7G9RIM2_9BURK</name>
<keyword evidence="3" id="KW-1185">Reference proteome</keyword>
<dbReference type="KEGG" id="drg:H9K76_12280"/>
<dbReference type="Gene3D" id="1.25.40.10">
    <property type="entry name" value="Tetratricopeptide repeat domain"/>
    <property type="match status" value="1"/>
</dbReference>
<sequence>MKYFLIVFLIFCAIAFTSTPKNQEESHNHSSKEENEQYPLNLNHSAPKITPTEDTPRRLSGIIDEKNSSLFEEIPNIQKQKLRAFGQFNIVDQANKNPFYAYRLWKVYEKCSQIAEANHRISYQEAQDILPTEDICKMYGNETGSPAAQFLYLAAKGGVPGAAVEYFNTFFMDFDAENSNPDKGLRHEDAIEGMEFLQSAALKGEKDAMLMLAGIYQTGMLVDVNLSEAYSYEYAAFRSGFFSNREKILEDLAEQLTENQLISAINQGESIFQKCCKK</sequence>
<dbReference type="Proteomes" id="UP000515811">
    <property type="component" value="Chromosome"/>
</dbReference>
<reference evidence="2 3" key="1">
    <citation type="submission" date="2020-08" db="EMBL/GenBank/DDBJ databases">
        <title>Genome sequence of Diaphorobacter ruginosibacter DSM 27467T.</title>
        <authorList>
            <person name="Hyun D.-W."/>
            <person name="Bae J.-W."/>
        </authorList>
    </citation>
    <scope>NUCLEOTIDE SEQUENCE [LARGE SCALE GENOMIC DNA]</scope>
    <source>
        <strain evidence="2 3">DSM 27467</strain>
    </source>
</reference>
<dbReference type="RefSeq" id="WP_187595720.1">
    <property type="nucleotide sequence ID" value="NZ_CP060714.1"/>
</dbReference>
<proteinExistence type="predicted"/>
<protein>
    <submittedName>
        <fullName evidence="2">Sel1 repeat family protein</fullName>
    </submittedName>
</protein>
<evidence type="ECO:0000313" key="3">
    <source>
        <dbReference type="Proteomes" id="UP000515811"/>
    </source>
</evidence>
<dbReference type="InterPro" id="IPR011990">
    <property type="entry name" value="TPR-like_helical_dom_sf"/>
</dbReference>
<feature type="compositionally biased region" description="Basic and acidic residues" evidence="1">
    <location>
        <begin position="22"/>
        <end position="35"/>
    </location>
</feature>
<organism evidence="2 3">
    <name type="scientific">Diaphorobacter ruginosibacter</name>
    <dbReference type="NCBI Taxonomy" id="1715720"/>
    <lineage>
        <taxon>Bacteria</taxon>
        <taxon>Pseudomonadati</taxon>
        <taxon>Pseudomonadota</taxon>
        <taxon>Betaproteobacteria</taxon>
        <taxon>Burkholderiales</taxon>
        <taxon>Comamonadaceae</taxon>
        <taxon>Diaphorobacter</taxon>
    </lineage>
</organism>
<accession>A0A7G9RIM2</accession>
<gene>
    <name evidence="2" type="ORF">H9K76_12280</name>
</gene>